<dbReference type="InterPro" id="IPR011333">
    <property type="entry name" value="SKP1/BTB/POZ_sf"/>
</dbReference>
<dbReference type="GO" id="GO:0005634">
    <property type="term" value="C:nucleus"/>
    <property type="evidence" value="ECO:0007669"/>
    <property type="project" value="UniProtKB-SubCell"/>
</dbReference>
<evidence type="ECO:0000256" key="6">
    <source>
        <dbReference type="ARBA" id="ARBA00022833"/>
    </source>
</evidence>
<dbReference type="GO" id="GO:0045467">
    <property type="term" value="P:R7 cell development"/>
    <property type="evidence" value="ECO:0007669"/>
    <property type="project" value="UniProtKB-ARBA"/>
</dbReference>
<evidence type="ECO:0000256" key="1">
    <source>
        <dbReference type="ARBA" id="ARBA00004123"/>
    </source>
</evidence>
<dbReference type="GO" id="GO:0035167">
    <property type="term" value="P:larval lymph gland hemopoiesis"/>
    <property type="evidence" value="ECO:0007669"/>
    <property type="project" value="UniProtKB-ARBA"/>
</dbReference>
<feature type="region of interest" description="Disordered" evidence="12">
    <location>
        <begin position="447"/>
        <end position="478"/>
    </location>
</feature>
<name>A0AAN7PAS6_9COLE</name>
<reference evidence="15" key="1">
    <citation type="submission" date="2023-01" db="EMBL/GenBank/DDBJ databases">
        <title>Key to firefly adult light organ development and bioluminescence: homeobox transcription factors regulate luciferase expression and transportation to peroxisome.</title>
        <authorList>
            <person name="Fu X."/>
        </authorList>
    </citation>
    <scope>NUCLEOTIDE SEQUENCE [LARGE SCALE GENOMIC DNA]</scope>
</reference>
<dbReference type="GO" id="GO:0045476">
    <property type="term" value="P:nurse cell apoptotic process"/>
    <property type="evidence" value="ECO:0007669"/>
    <property type="project" value="UniProtKB-ARBA"/>
</dbReference>
<dbReference type="GO" id="GO:0007464">
    <property type="term" value="P:R3/R4 cell fate commitment"/>
    <property type="evidence" value="ECO:0007669"/>
    <property type="project" value="UniProtKB-ARBA"/>
</dbReference>
<dbReference type="PROSITE" id="PS50097">
    <property type="entry name" value="BTB"/>
    <property type="match status" value="1"/>
</dbReference>
<dbReference type="Gene3D" id="2.20.25.240">
    <property type="match status" value="1"/>
</dbReference>
<dbReference type="InterPro" id="IPR000210">
    <property type="entry name" value="BTB/POZ_dom"/>
</dbReference>
<dbReference type="GO" id="GO:0006357">
    <property type="term" value="P:regulation of transcription by RNA polymerase II"/>
    <property type="evidence" value="ECO:0007669"/>
    <property type="project" value="TreeGrafter"/>
</dbReference>
<keyword evidence="9" id="KW-0804">Transcription</keyword>
<keyword evidence="8" id="KW-0805">Transcription regulation</keyword>
<dbReference type="Proteomes" id="UP001353858">
    <property type="component" value="Unassembled WGS sequence"/>
</dbReference>
<keyword evidence="7" id="KW-0524">Neurogenesis</keyword>
<evidence type="ECO:0000256" key="5">
    <source>
        <dbReference type="ARBA" id="ARBA00022782"/>
    </source>
</evidence>
<comment type="function">
    <text evidence="11">Putative transcription factor required for axon growth and guidance in the central and peripheral nervous systems. Repels CNS axons away from the midline by promoting the expression of the midline repellent sli and its receptor robo.</text>
</comment>
<organism evidence="14 15">
    <name type="scientific">Aquatica leii</name>
    <dbReference type="NCBI Taxonomy" id="1421715"/>
    <lineage>
        <taxon>Eukaryota</taxon>
        <taxon>Metazoa</taxon>
        <taxon>Ecdysozoa</taxon>
        <taxon>Arthropoda</taxon>
        <taxon>Hexapoda</taxon>
        <taxon>Insecta</taxon>
        <taxon>Pterygota</taxon>
        <taxon>Neoptera</taxon>
        <taxon>Endopterygota</taxon>
        <taxon>Coleoptera</taxon>
        <taxon>Polyphaga</taxon>
        <taxon>Elateriformia</taxon>
        <taxon>Elateroidea</taxon>
        <taxon>Lampyridae</taxon>
        <taxon>Luciolinae</taxon>
        <taxon>Aquatica</taxon>
    </lineage>
</organism>
<dbReference type="CDD" id="cd18315">
    <property type="entry name" value="BTB_POZ_BAB-like"/>
    <property type="match status" value="1"/>
</dbReference>
<keyword evidence="5" id="KW-0221">Differentiation</keyword>
<dbReference type="AlphaFoldDB" id="A0AAN7PAS6"/>
<dbReference type="GO" id="GO:0007526">
    <property type="term" value="P:larval somatic muscle development"/>
    <property type="evidence" value="ECO:0007669"/>
    <property type="project" value="UniProtKB-ARBA"/>
</dbReference>
<keyword evidence="4" id="KW-0863">Zinc-finger</keyword>
<evidence type="ECO:0000256" key="4">
    <source>
        <dbReference type="ARBA" id="ARBA00022771"/>
    </source>
</evidence>
<evidence type="ECO:0000313" key="14">
    <source>
        <dbReference type="EMBL" id="KAK4878681.1"/>
    </source>
</evidence>
<dbReference type="GO" id="GO:0048813">
    <property type="term" value="P:dendrite morphogenesis"/>
    <property type="evidence" value="ECO:0007669"/>
    <property type="project" value="UniProtKB-ARBA"/>
</dbReference>
<accession>A0AAN7PAS6</accession>
<keyword evidence="15" id="KW-1185">Reference proteome</keyword>
<comment type="subcellular location">
    <subcellularLocation>
        <location evidence="1">Nucleus</location>
    </subcellularLocation>
</comment>
<dbReference type="Gene3D" id="3.30.710.10">
    <property type="entry name" value="Potassium Channel Kv1.1, Chain A"/>
    <property type="match status" value="1"/>
</dbReference>
<evidence type="ECO:0000256" key="3">
    <source>
        <dbReference type="ARBA" id="ARBA00022723"/>
    </source>
</evidence>
<dbReference type="SMART" id="SM00225">
    <property type="entry name" value="BTB"/>
    <property type="match status" value="1"/>
</dbReference>
<evidence type="ECO:0000313" key="15">
    <source>
        <dbReference type="Proteomes" id="UP001353858"/>
    </source>
</evidence>
<dbReference type="InterPro" id="IPR007588">
    <property type="entry name" value="Znf_FLYWCH"/>
</dbReference>
<evidence type="ECO:0000256" key="8">
    <source>
        <dbReference type="ARBA" id="ARBA00023015"/>
    </source>
</evidence>
<evidence type="ECO:0000256" key="12">
    <source>
        <dbReference type="SAM" id="MobiDB-lite"/>
    </source>
</evidence>
<dbReference type="EMBL" id="JARPUR010000004">
    <property type="protein sequence ID" value="KAK4878681.1"/>
    <property type="molecule type" value="Genomic_DNA"/>
</dbReference>
<dbReference type="PANTHER" id="PTHR23110">
    <property type="entry name" value="BTB DOMAIN TRANSCRIPTION FACTOR"/>
    <property type="match status" value="1"/>
</dbReference>
<evidence type="ECO:0000259" key="13">
    <source>
        <dbReference type="PROSITE" id="PS50097"/>
    </source>
</evidence>
<protein>
    <recommendedName>
        <fullName evidence="13">BTB domain-containing protein</fullName>
    </recommendedName>
</protein>
<evidence type="ECO:0000256" key="10">
    <source>
        <dbReference type="ARBA" id="ARBA00023242"/>
    </source>
</evidence>
<dbReference type="SUPFAM" id="SSF54695">
    <property type="entry name" value="POZ domain"/>
    <property type="match status" value="1"/>
</dbReference>
<dbReference type="GO" id="GO:0008406">
    <property type="term" value="P:gonad development"/>
    <property type="evidence" value="ECO:0007669"/>
    <property type="project" value="UniProtKB-ARBA"/>
</dbReference>
<dbReference type="Pfam" id="PF04500">
    <property type="entry name" value="FLYWCH"/>
    <property type="match status" value="1"/>
</dbReference>
<gene>
    <name evidence="14" type="ORF">RN001_011187</name>
</gene>
<keyword evidence="6" id="KW-0862">Zinc</keyword>
<dbReference type="GO" id="GO:0008270">
    <property type="term" value="F:zinc ion binding"/>
    <property type="evidence" value="ECO:0007669"/>
    <property type="project" value="UniProtKB-KW"/>
</dbReference>
<keyword evidence="10" id="KW-0539">Nucleus</keyword>
<sequence>MNDNVEIIRSNKGGLKLIHRGYMYTVHKKRQGGGIRWRCTQRSWHCKGSISTGNGPPTVNMPHNHIPDPHSVALARCRQIQEFPDLTSMLETEYDEARDTPSTQQRMPFNAPQLQIPPECPLQTQPLSPTKLKVTRNNKPIPNKNSSDLPPEEVCLRWNSHHSNMQNCFPRLLEKGQYVDVTLIAEGKSLKCHRMILSSCSAYFEEILADITPMQHPVIILKSTPFWILRALIDFMYAGEVNIDQNKLPELLDTAESLKIKGLAGKSTEPEPSIKQEAPVVPKTEDMPINDPLELLQPKSQDDCGLLKNKDKVLPRKILGKKIRKRKSSEDECSSPPLFPMRRGTRSRPNVKVPRYYDYEDIVKPTTSDQAPSPGVTIKSEPPDVDSDGSCPPDYTSSKGSISEVPRIKVDKTKAEITRVTKDKPVKEEMKPEQLYKIKIKCLASMSEKPVEELPPQNAEKIKTEDASTSDLTETDPKKDDILNALEIIKIDVNVNKEKPTEPKDDAPQVEIIASEKPLTENKTNVETKLNFNG</sequence>
<evidence type="ECO:0000256" key="2">
    <source>
        <dbReference type="ARBA" id="ARBA00022473"/>
    </source>
</evidence>
<comment type="caution">
    <text evidence="14">The sequence shown here is derived from an EMBL/GenBank/DDBJ whole genome shotgun (WGS) entry which is preliminary data.</text>
</comment>
<evidence type="ECO:0000256" key="11">
    <source>
        <dbReference type="ARBA" id="ARBA00037382"/>
    </source>
</evidence>
<keyword evidence="3" id="KW-0479">Metal-binding</keyword>
<keyword evidence="2" id="KW-0217">Developmental protein</keyword>
<dbReference type="PANTHER" id="PTHR23110:SF111">
    <property type="entry name" value="LONGITUDINALS LACKING PROTEIN, ISOFORMS F_I_K_T"/>
    <property type="match status" value="1"/>
</dbReference>
<feature type="region of interest" description="Disordered" evidence="12">
    <location>
        <begin position="324"/>
        <end position="407"/>
    </location>
</feature>
<dbReference type="InterPro" id="IPR051095">
    <property type="entry name" value="Dros_DevTransReg"/>
</dbReference>
<feature type="domain" description="BTB" evidence="13">
    <location>
        <begin position="179"/>
        <end position="245"/>
    </location>
</feature>
<dbReference type="Pfam" id="PF00651">
    <property type="entry name" value="BTB"/>
    <property type="match status" value="1"/>
</dbReference>
<evidence type="ECO:0000256" key="7">
    <source>
        <dbReference type="ARBA" id="ARBA00022902"/>
    </source>
</evidence>
<proteinExistence type="predicted"/>
<dbReference type="GO" id="GO:0016199">
    <property type="term" value="P:axon midline choice point recognition"/>
    <property type="evidence" value="ECO:0007669"/>
    <property type="project" value="UniProtKB-ARBA"/>
</dbReference>
<evidence type="ECO:0000256" key="9">
    <source>
        <dbReference type="ARBA" id="ARBA00023163"/>
    </source>
</evidence>